<gene>
    <name evidence="2" type="ORF">CH364_13165</name>
</gene>
<evidence type="ECO:0000313" key="2">
    <source>
        <dbReference type="EMBL" id="PJZ84265.1"/>
    </source>
</evidence>
<dbReference type="RefSeq" id="WP_100744461.1">
    <property type="nucleotide sequence ID" value="NZ_NPDW01000002.1"/>
</dbReference>
<sequence length="191" mass="21980">MKLIFIFLLSVIPLLAQTNRPIAFEENGLYGFKNKFGNVIIKPQYQHAMDFTKELVGFVVNENRWYCINTQNKILLEVFPYDNGPDYFSENFARYVEDKKFGFFDSKCKKIITANYDFVFPFESGLSIVCNSCESKSDGEHSRIVGGKYGAINTKGVIVIPIEWDSIDSFDFKKKIANVTNNKTKSKIKFK</sequence>
<dbReference type="PANTHER" id="PTHR37841:SF1">
    <property type="entry name" value="DUF3298 DOMAIN-CONTAINING PROTEIN"/>
    <property type="match status" value="1"/>
</dbReference>
<dbReference type="InterPro" id="IPR032774">
    <property type="entry name" value="WG_beta_rep"/>
</dbReference>
<feature type="chain" id="PRO_5014650952" description="WG repeat-containing protein" evidence="1">
    <location>
        <begin position="17"/>
        <end position="191"/>
    </location>
</feature>
<accession>A0A2N0AIY4</accession>
<name>A0A2N0AIY4_9LEPT</name>
<dbReference type="PANTHER" id="PTHR37841">
    <property type="entry name" value="GLR2918 PROTEIN"/>
    <property type="match status" value="1"/>
</dbReference>
<evidence type="ECO:0000256" key="1">
    <source>
        <dbReference type="SAM" id="SignalP"/>
    </source>
</evidence>
<evidence type="ECO:0008006" key="4">
    <source>
        <dbReference type="Google" id="ProtNLM"/>
    </source>
</evidence>
<dbReference type="Proteomes" id="UP000232145">
    <property type="component" value="Unassembled WGS sequence"/>
</dbReference>
<evidence type="ECO:0000313" key="3">
    <source>
        <dbReference type="Proteomes" id="UP000232145"/>
    </source>
</evidence>
<dbReference type="Pfam" id="PF14903">
    <property type="entry name" value="WG_beta_rep"/>
    <property type="match status" value="3"/>
</dbReference>
<dbReference type="EMBL" id="NPDX01000003">
    <property type="protein sequence ID" value="PJZ84265.1"/>
    <property type="molecule type" value="Genomic_DNA"/>
</dbReference>
<proteinExistence type="predicted"/>
<feature type="signal peptide" evidence="1">
    <location>
        <begin position="1"/>
        <end position="16"/>
    </location>
</feature>
<dbReference type="OrthoDB" id="343240at2"/>
<keyword evidence="1" id="KW-0732">Signal</keyword>
<keyword evidence="3" id="KW-1185">Reference proteome</keyword>
<dbReference type="AlphaFoldDB" id="A0A2N0AIY4"/>
<reference evidence="2 3" key="1">
    <citation type="submission" date="2017-07" db="EMBL/GenBank/DDBJ databases">
        <title>Leptospira spp. isolated from tropical soils.</title>
        <authorList>
            <person name="Thibeaux R."/>
            <person name="Iraola G."/>
            <person name="Ferres I."/>
            <person name="Bierque E."/>
            <person name="Girault D."/>
            <person name="Soupe-Gilbert M.-E."/>
            <person name="Picardeau M."/>
            <person name="Goarant C."/>
        </authorList>
    </citation>
    <scope>NUCLEOTIDE SEQUENCE [LARGE SCALE GENOMIC DNA]</scope>
    <source>
        <strain evidence="2 3">FH2-B-A1</strain>
    </source>
</reference>
<comment type="caution">
    <text evidence="2">The sequence shown here is derived from an EMBL/GenBank/DDBJ whole genome shotgun (WGS) entry which is preliminary data.</text>
</comment>
<organism evidence="2 3">
    <name type="scientific">Leptospira harrisiae</name>
    <dbReference type="NCBI Taxonomy" id="2023189"/>
    <lineage>
        <taxon>Bacteria</taxon>
        <taxon>Pseudomonadati</taxon>
        <taxon>Spirochaetota</taxon>
        <taxon>Spirochaetia</taxon>
        <taxon>Leptospirales</taxon>
        <taxon>Leptospiraceae</taxon>
        <taxon>Leptospira</taxon>
    </lineage>
</organism>
<protein>
    <recommendedName>
        <fullName evidence="4">WG repeat-containing protein</fullName>
    </recommendedName>
</protein>